<evidence type="ECO:0000256" key="2">
    <source>
        <dbReference type="ARBA" id="ARBA00012534"/>
    </source>
</evidence>
<dbReference type="PANTHER" id="PTHR24422">
    <property type="entry name" value="CHEMOTAXIS PROTEIN METHYLTRANSFERASE"/>
    <property type="match status" value="1"/>
</dbReference>
<comment type="catalytic activity">
    <reaction evidence="1">
        <text>L-glutamyl-[protein] + S-adenosyl-L-methionine = [protein]-L-glutamate 5-O-methyl ester + S-adenosyl-L-homocysteine</text>
        <dbReference type="Rhea" id="RHEA:24452"/>
        <dbReference type="Rhea" id="RHEA-COMP:10208"/>
        <dbReference type="Rhea" id="RHEA-COMP:10311"/>
        <dbReference type="ChEBI" id="CHEBI:29973"/>
        <dbReference type="ChEBI" id="CHEBI:57856"/>
        <dbReference type="ChEBI" id="CHEBI:59789"/>
        <dbReference type="ChEBI" id="CHEBI:82795"/>
        <dbReference type="EC" id="2.1.1.80"/>
    </reaction>
</comment>
<dbReference type="PANTHER" id="PTHR24422:SF19">
    <property type="entry name" value="CHEMOTAXIS PROTEIN METHYLTRANSFERASE"/>
    <property type="match status" value="1"/>
</dbReference>
<name>A0A7C8HGR9_9FIRM</name>
<evidence type="ECO:0000256" key="5">
    <source>
        <dbReference type="ARBA" id="ARBA00022691"/>
    </source>
</evidence>
<keyword evidence="4" id="KW-0808">Transferase</keyword>
<dbReference type="InterPro" id="IPR029063">
    <property type="entry name" value="SAM-dependent_MTases_sf"/>
</dbReference>
<evidence type="ECO:0000256" key="1">
    <source>
        <dbReference type="ARBA" id="ARBA00001541"/>
    </source>
</evidence>
<evidence type="ECO:0000256" key="3">
    <source>
        <dbReference type="ARBA" id="ARBA00022603"/>
    </source>
</evidence>
<dbReference type="AlphaFoldDB" id="A0A7C8HGR9"/>
<dbReference type="CDD" id="cd02440">
    <property type="entry name" value="AdoMet_MTases"/>
    <property type="match status" value="1"/>
</dbReference>
<reference evidence="7 8" key="1">
    <citation type="submission" date="2019-12" db="EMBL/GenBank/DDBJ databases">
        <title>Defluviitalea raffinosedens, isolated from a biogas fermenter, genome sequencing and characterization.</title>
        <authorList>
            <person name="Rettenmaier R."/>
            <person name="Schneider M."/>
            <person name="Neuhaus K."/>
            <person name="Liebl W."/>
            <person name="Zverlov V."/>
        </authorList>
    </citation>
    <scope>NUCLEOTIDE SEQUENCE [LARGE SCALE GENOMIC DNA]</scope>
    <source>
        <strain evidence="7 8">249c-K6</strain>
    </source>
</reference>
<evidence type="ECO:0000256" key="4">
    <source>
        <dbReference type="ARBA" id="ARBA00022679"/>
    </source>
</evidence>
<keyword evidence="3" id="KW-0489">Methyltransferase</keyword>
<comment type="caution">
    <text evidence="7">The sequence shown here is derived from an EMBL/GenBank/DDBJ whole genome shotgun (WGS) entry which is preliminary data.</text>
</comment>
<gene>
    <name evidence="7" type="ORF">GND95_04295</name>
</gene>
<evidence type="ECO:0000313" key="7">
    <source>
        <dbReference type="EMBL" id="KAE9636348.1"/>
    </source>
</evidence>
<dbReference type="PROSITE" id="PS50123">
    <property type="entry name" value="CHER"/>
    <property type="match status" value="1"/>
</dbReference>
<dbReference type="SMART" id="SM00138">
    <property type="entry name" value="MeTrc"/>
    <property type="match status" value="1"/>
</dbReference>
<sequence length="272" mass="32039">MLNITEKEFKKLAEYMKKYYGINFKPEKKSLVIGRLQNIISQGNFDSFSSYFDYIQADKTGEAVKTLINKLTTNHTFFMRESEHFMYFKDKILPYLASVEASKKDLRIWSAGCSSGEEPYTLAMIMADYFGANKGFWDTRILATDISTKALEKAIRGVYSKESISVLPKHWQLNYFNRLNDKEYAISDEIKKEVIFRRFNLNSAEFPFRKKFHVIFCRNVMIYFDAETKRKLINKFYEITEPGGYLFIGHSESINRNETGYKYVMPALYRKE</sequence>
<evidence type="ECO:0000313" key="8">
    <source>
        <dbReference type="Proteomes" id="UP000483018"/>
    </source>
</evidence>
<dbReference type="SUPFAM" id="SSF47757">
    <property type="entry name" value="Chemotaxis receptor methyltransferase CheR, N-terminal domain"/>
    <property type="match status" value="1"/>
</dbReference>
<keyword evidence="8" id="KW-1185">Reference proteome</keyword>
<dbReference type="InterPro" id="IPR022641">
    <property type="entry name" value="CheR_N"/>
</dbReference>
<dbReference type="RefSeq" id="WP_158739599.1">
    <property type="nucleotide sequence ID" value="NZ_JAFBEP010000005.1"/>
</dbReference>
<dbReference type="Pfam" id="PF03705">
    <property type="entry name" value="CheR_N"/>
    <property type="match status" value="1"/>
</dbReference>
<dbReference type="Pfam" id="PF01739">
    <property type="entry name" value="CheR"/>
    <property type="match status" value="1"/>
</dbReference>
<dbReference type="InterPro" id="IPR036804">
    <property type="entry name" value="CheR_N_sf"/>
</dbReference>
<dbReference type="SUPFAM" id="SSF53335">
    <property type="entry name" value="S-adenosyl-L-methionine-dependent methyltransferases"/>
    <property type="match status" value="1"/>
</dbReference>
<dbReference type="Gene3D" id="3.40.50.150">
    <property type="entry name" value="Vaccinia Virus protein VP39"/>
    <property type="match status" value="1"/>
</dbReference>
<protein>
    <recommendedName>
        <fullName evidence="2">protein-glutamate O-methyltransferase</fullName>
        <ecNumber evidence="2">2.1.1.80</ecNumber>
    </recommendedName>
</protein>
<dbReference type="EMBL" id="WSLF01000002">
    <property type="protein sequence ID" value="KAE9636348.1"/>
    <property type="molecule type" value="Genomic_DNA"/>
</dbReference>
<feature type="domain" description="CheR-type methyltransferase" evidence="6">
    <location>
        <begin position="1"/>
        <end position="272"/>
    </location>
</feature>
<dbReference type="InterPro" id="IPR050903">
    <property type="entry name" value="Bact_Chemotaxis_MeTrfase"/>
</dbReference>
<proteinExistence type="predicted"/>
<dbReference type="OrthoDB" id="9816309at2"/>
<dbReference type="Proteomes" id="UP000483018">
    <property type="component" value="Unassembled WGS sequence"/>
</dbReference>
<dbReference type="InterPro" id="IPR000780">
    <property type="entry name" value="CheR_MeTrfase"/>
</dbReference>
<dbReference type="PIRSF" id="PIRSF000410">
    <property type="entry name" value="CheR"/>
    <property type="match status" value="1"/>
</dbReference>
<accession>A0A7C8HGR9</accession>
<dbReference type="GO" id="GO:0008983">
    <property type="term" value="F:protein-glutamate O-methyltransferase activity"/>
    <property type="evidence" value="ECO:0007669"/>
    <property type="project" value="UniProtKB-EC"/>
</dbReference>
<keyword evidence="5" id="KW-0949">S-adenosyl-L-methionine</keyword>
<evidence type="ECO:0000259" key="6">
    <source>
        <dbReference type="PROSITE" id="PS50123"/>
    </source>
</evidence>
<dbReference type="InterPro" id="IPR026024">
    <property type="entry name" value="Chemotaxis_MeTrfase_CheR"/>
</dbReference>
<dbReference type="InterPro" id="IPR022642">
    <property type="entry name" value="CheR_C"/>
</dbReference>
<dbReference type="GO" id="GO:0032259">
    <property type="term" value="P:methylation"/>
    <property type="evidence" value="ECO:0007669"/>
    <property type="project" value="UniProtKB-KW"/>
</dbReference>
<organism evidence="7 8">
    <name type="scientific">Defluviitalea raffinosedens</name>
    <dbReference type="NCBI Taxonomy" id="1450156"/>
    <lineage>
        <taxon>Bacteria</taxon>
        <taxon>Bacillati</taxon>
        <taxon>Bacillota</taxon>
        <taxon>Clostridia</taxon>
        <taxon>Lachnospirales</taxon>
        <taxon>Defluviitaleaceae</taxon>
        <taxon>Defluviitalea</taxon>
    </lineage>
</organism>
<dbReference type="EC" id="2.1.1.80" evidence="2"/>
<dbReference type="Gene3D" id="1.10.155.10">
    <property type="entry name" value="Chemotaxis receptor methyltransferase CheR, N-terminal domain"/>
    <property type="match status" value="1"/>
</dbReference>
<dbReference type="PRINTS" id="PR00996">
    <property type="entry name" value="CHERMTFRASE"/>
</dbReference>